<accession>A0A2P2K9K6</accession>
<dbReference type="EMBL" id="GGEC01021934">
    <property type="protein sequence ID" value="MBX02418.1"/>
    <property type="molecule type" value="Transcribed_RNA"/>
</dbReference>
<reference evidence="1" key="1">
    <citation type="submission" date="2018-02" db="EMBL/GenBank/DDBJ databases">
        <title>Rhizophora mucronata_Transcriptome.</title>
        <authorList>
            <person name="Meera S.P."/>
            <person name="Sreeshan A."/>
            <person name="Augustine A."/>
        </authorList>
    </citation>
    <scope>NUCLEOTIDE SEQUENCE</scope>
    <source>
        <tissue evidence="1">Leaf</tissue>
    </source>
</reference>
<organism evidence="1">
    <name type="scientific">Rhizophora mucronata</name>
    <name type="common">Asiatic mangrove</name>
    <dbReference type="NCBI Taxonomy" id="61149"/>
    <lineage>
        <taxon>Eukaryota</taxon>
        <taxon>Viridiplantae</taxon>
        <taxon>Streptophyta</taxon>
        <taxon>Embryophyta</taxon>
        <taxon>Tracheophyta</taxon>
        <taxon>Spermatophyta</taxon>
        <taxon>Magnoliopsida</taxon>
        <taxon>eudicotyledons</taxon>
        <taxon>Gunneridae</taxon>
        <taxon>Pentapetalae</taxon>
        <taxon>rosids</taxon>
        <taxon>fabids</taxon>
        <taxon>Malpighiales</taxon>
        <taxon>Rhizophoraceae</taxon>
        <taxon>Rhizophora</taxon>
    </lineage>
</organism>
<protein>
    <submittedName>
        <fullName evidence="1">Uncharacterized protein</fullName>
    </submittedName>
</protein>
<sequence>MASATVGIDCYIGPQV</sequence>
<evidence type="ECO:0000313" key="1">
    <source>
        <dbReference type="EMBL" id="MBX02418.1"/>
    </source>
</evidence>
<name>A0A2P2K9K6_RHIMU</name>
<dbReference type="AlphaFoldDB" id="A0A2P2K9K6"/>
<proteinExistence type="predicted"/>